<sequence length="134" mass="14951">MSVSSRASSIISRTAASLKKVAKTVQRKAKVIVQSKSSGSKNGSKAPHNTDVGKDSGNNEPNTSKWSSGYYQFYHPNPKVLEDKDGRQYQEFRCAAKPRCKSKGAFQRNQALPDARRWPAVQRPLIDFEFEEAC</sequence>
<dbReference type="EMBL" id="JACAZF010000010">
    <property type="protein sequence ID" value="KAF7293716.1"/>
    <property type="molecule type" value="Genomic_DNA"/>
</dbReference>
<dbReference type="AlphaFoldDB" id="A0A8H6VVS2"/>
<organism evidence="2 3">
    <name type="scientific">Mycena indigotica</name>
    <dbReference type="NCBI Taxonomy" id="2126181"/>
    <lineage>
        <taxon>Eukaryota</taxon>
        <taxon>Fungi</taxon>
        <taxon>Dikarya</taxon>
        <taxon>Basidiomycota</taxon>
        <taxon>Agaricomycotina</taxon>
        <taxon>Agaricomycetes</taxon>
        <taxon>Agaricomycetidae</taxon>
        <taxon>Agaricales</taxon>
        <taxon>Marasmiineae</taxon>
        <taxon>Mycenaceae</taxon>
        <taxon>Mycena</taxon>
    </lineage>
</organism>
<dbReference type="GeneID" id="59350563"/>
<feature type="compositionally biased region" description="Polar residues" evidence="1">
    <location>
        <begin position="56"/>
        <end position="70"/>
    </location>
</feature>
<feature type="region of interest" description="Disordered" evidence="1">
    <location>
        <begin position="26"/>
        <end position="70"/>
    </location>
</feature>
<dbReference type="RefSeq" id="XP_037215879.1">
    <property type="nucleotide sequence ID" value="XM_037368047.1"/>
</dbReference>
<evidence type="ECO:0000256" key="1">
    <source>
        <dbReference type="SAM" id="MobiDB-lite"/>
    </source>
</evidence>
<proteinExistence type="predicted"/>
<comment type="caution">
    <text evidence="2">The sequence shown here is derived from an EMBL/GenBank/DDBJ whole genome shotgun (WGS) entry which is preliminary data.</text>
</comment>
<keyword evidence="3" id="KW-1185">Reference proteome</keyword>
<reference evidence="2" key="1">
    <citation type="submission" date="2020-05" db="EMBL/GenBank/DDBJ databases">
        <title>Mycena genomes resolve the evolution of fungal bioluminescence.</title>
        <authorList>
            <person name="Tsai I.J."/>
        </authorList>
    </citation>
    <scope>NUCLEOTIDE SEQUENCE</scope>
    <source>
        <strain evidence="2">171206Taipei</strain>
    </source>
</reference>
<evidence type="ECO:0000313" key="2">
    <source>
        <dbReference type="EMBL" id="KAF7293716.1"/>
    </source>
</evidence>
<protein>
    <submittedName>
        <fullName evidence="2">Uncharacterized protein</fullName>
    </submittedName>
</protein>
<accession>A0A8H6VVS2</accession>
<name>A0A8H6VVS2_9AGAR</name>
<evidence type="ECO:0000313" key="3">
    <source>
        <dbReference type="Proteomes" id="UP000636479"/>
    </source>
</evidence>
<gene>
    <name evidence="2" type="ORF">MIND_01151800</name>
</gene>
<feature type="compositionally biased region" description="Low complexity" evidence="1">
    <location>
        <begin position="35"/>
        <end position="45"/>
    </location>
</feature>
<dbReference type="Proteomes" id="UP000636479">
    <property type="component" value="Unassembled WGS sequence"/>
</dbReference>